<evidence type="ECO:0000313" key="4">
    <source>
        <dbReference type="Proteomes" id="UP000196086"/>
    </source>
</evidence>
<feature type="domain" description="Tail sheath protein subtilisin-like" evidence="2">
    <location>
        <begin position="209"/>
        <end position="370"/>
    </location>
</feature>
<evidence type="ECO:0000313" key="3">
    <source>
        <dbReference type="EMBL" id="OUJ03198.1"/>
    </source>
</evidence>
<dbReference type="RefSeq" id="WP_086650869.1">
    <property type="nucleotide sequence ID" value="NZ_JOMQ01000016.1"/>
</dbReference>
<protein>
    <submittedName>
        <fullName evidence="3">Tail sheath protein</fullName>
    </submittedName>
</protein>
<dbReference type="Proteomes" id="UP000196086">
    <property type="component" value="Unassembled WGS sequence"/>
</dbReference>
<evidence type="ECO:0000259" key="2">
    <source>
        <dbReference type="Pfam" id="PF04984"/>
    </source>
</evidence>
<dbReference type="EMBL" id="JOMQ01000016">
    <property type="protein sequence ID" value="OUJ03198.1"/>
    <property type="molecule type" value="Genomic_DNA"/>
</dbReference>
<sequence length="492" mass="51099">MSSAISIPGYSDTNRVPGFYLALDNSVANSATANRRILLVGQMLSGGAATAGVAEISSGPTDALSRYGAGSQCARMVAAYRKLDSAGEVWVLPLADAMGANKATGTITVTGPATASGVLSLYVSDTLISVPVEAGDSASTVATNAVSAARGAVNMPVALSASNGVLTATALNAGLAGNDILLAVNMLGIAGGQVLPAGLSVTVTAMSGGALNPDVSSPLSGLGERIYDLYSHPYTDTGSLTAFRQKFDNLSGNWSPMRQLYGHHITAIRGSYGTVTAFGLSQNDPHGTVMPIADSPSCPLVWAAQLAAVAAVSMRDNPALPIKGLSLTVLPPSDAGRFTFDERNSLLYDGLSTFTVDDSGTVLTERLITTYQKNASGVPDDSYLDLERLLTAQIAMQDMRTYLASRFSRFILVADGTRIPAGARATTAQLVGKAAAARYRWQATQFWVQNPDTFAANIVAQNSGNGAVKLLMPFQFAEQLWIIAGNVQFLAA</sequence>
<dbReference type="InterPro" id="IPR035089">
    <property type="entry name" value="Phage_sheath_subtilisin"/>
</dbReference>
<dbReference type="PIRSF" id="PIRSF007349">
    <property type="entry name" value="Tsp_L"/>
    <property type="match status" value="1"/>
</dbReference>
<dbReference type="Pfam" id="PF04984">
    <property type="entry name" value="Phage_sheath_1"/>
    <property type="match status" value="1"/>
</dbReference>
<evidence type="ECO:0000256" key="1">
    <source>
        <dbReference type="ARBA" id="ARBA00008005"/>
    </source>
</evidence>
<comment type="caution">
    <text evidence="3">The sequence shown here is derived from an EMBL/GenBank/DDBJ whole genome shotgun (WGS) entry which is preliminary data.</text>
</comment>
<dbReference type="InterPro" id="IPR007067">
    <property type="entry name" value="Tail_sheath"/>
</dbReference>
<comment type="similarity">
    <text evidence="1">Belongs to the myoviridae tail sheath protein family.</text>
</comment>
<gene>
    <name evidence="3" type="ORF">HK14_03295</name>
</gene>
<name>A0A1Z5YW51_9PROT</name>
<dbReference type="OrthoDB" id="5442644at2"/>
<accession>A0A1Z5YW51</accession>
<dbReference type="AlphaFoldDB" id="A0A1Z5YW51"/>
<proteinExistence type="inferred from homology"/>
<organism evidence="3 4">
    <name type="scientific">Acetobacter cibinongensis</name>
    <dbReference type="NCBI Taxonomy" id="146475"/>
    <lineage>
        <taxon>Bacteria</taxon>
        <taxon>Pseudomonadati</taxon>
        <taxon>Pseudomonadota</taxon>
        <taxon>Alphaproteobacteria</taxon>
        <taxon>Acetobacterales</taxon>
        <taxon>Acetobacteraceae</taxon>
        <taxon>Acetobacter</taxon>
    </lineage>
</organism>
<reference evidence="3 4" key="1">
    <citation type="submission" date="2014-06" db="EMBL/GenBank/DDBJ databases">
        <authorList>
            <person name="Ju J."/>
            <person name="Zhang J."/>
        </authorList>
    </citation>
    <scope>NUCLEOTIDE SEQUENCE [LARGE SCALE GENOMIC DNA]</scope>
    <source>
        <strain evidence="3 4">DsW_47</strain>
    </source>
</reference>